<feature type="compositionally biased region" description="Polar residues" evidence="4">
    <location>
        <begin position="699"/>
        <end position="714"/>
    </location>
</feature>
<dbReference type="SUPFAM" id="SSF57701">
    <property type="entry name" value="Zn2/Cys6 DNA-binding domain"/>
    <property type="match status" value="1"/>
</dbReference>
<dbReference type="GO" id="GO:0000981">
    <property type="term" value="F:DNA-binding transcription factor activity, RNA polymerase II-specific"/>
    <property type="evidence" value="ECO:0007669"/>
    <property type="project" value="InterPro"/>
</dbReference>
<evidence type="ECO:0000256" key="1">
    <source>
        <dbReference type="ARBA" id="ARBA00004123"/>
    </source>
</evidence>
<feature type="region of interest" description="Disordered" evidence="4">
    <location>
        <begin position="685"/>
        <end position="720"/>
    </location>
</feature>
<feature type="domain" description="Zn(2)-C6 fungal-type" evidence="5">
    <location>
        <begin position="19"/>
        <end position="50"/>
    </location>
</feature>
<dbReference type="PANTHER" id="PTHR31001:SF88">
    <property type="entry name" value="TRANSCRIPTION FACTOR PDR3"/>
    <property type="match status" value="1"/>
</dbReference>
<organism evidence="6 7">
    <name type="scientific">Viridothelium virens</name>
    <name type="common">Speckled blister lichen</name>
    <name type="synonym">Trypethelium virens</name>
    <dbReference type="NCBI Taxonomy" id="1048519"/>
    <lineage>
        <taxon>Eukaryota</taxon>
        <taxon>Fungi</taxon>
        <taxon>Dikarya</taxon>
        <taxon>Ascomycota</taxon>
        <taxon>Pezizomycotina</taxon>
        <taxon>Dothideomycetes</taxon>
        <taxon>Dothideomycetes incertae sedis</taxon>
        <taxon>Trypetheliales</taxon>
        <taxon>Trypetheliaceae</taxon>
        <taxon>Viridothelium</taxon>
    </lineage>
</organism>
<evidence type="ECO:0000313" key="6">
    <source>
        <dbReference type="EMBL" id="KAF2230276.1"/>
    </source>
</evidence>
<feature type="compositionally biased region" description="Basic and acidic residues" evidence="4">
    <location>
        <begin position="687"/>
        <end position="698"/>
    </location>
</feature>
<dbReference type="Gene3D" id="4.10.240.10">
    <property type="entry name" value="Zn(2)-C6 fungal-type DNA-binding domain"/>
    <property type="match status" value="1"/>
</dbReference>
<dbReference type="OrthoDB" id="1747771at2759"/>
<dbReference type="InterPro" id="IPR007219">
    <property type="entry name" value="XnlR_reg_dom"/>
</dbReference>
<dbReference type="GO" id="GO:0005634">
    <property type="term" value="C:nucleus"/>
    <property type="evidence" value="ECO:0007669"/>
    <property type="project" value="UniProtKB-SubCell"/>
</dbReference>
<dbReference type="EMBL" id="ML991844">
    <property type="protein sequence ID" value="KAF2230276.1"/>
    <property type="molecule type" value="Genomic_DNA"/>
</dbReference>
<dbReference type="CDD" id="cd12148">
    <property type="entry name" value="fungal_TF_MHR"/>
    <property type="match status" value="1"/>
</dbReference>
<name>A0A6A6GWV9_VIRVR</name>
<feature type="region of interest" description="Disordered" evidence="4">
    <location>
        <begin position="541"/>
        <end position="576"/>
    </location>
</feature>
<proteinExistence type="predicted"/>
<keyword evidence="3" id="KW-0539">Nucleus</keyword>
<protein>
    <recommendedName>
        <fullName evidence="5">Zn(2)-C6 fungal-type domain-containing protein</fullName>
    </recommendedName>
</protein>
<evidence type="ECO:0000256" key="4">
    <source>
        <dbReference type="SAM" id="MobiDB-lite"/>
    </source>
</evidence>
<dbReference type="Pfam" id="PF04082">
    <property type="entry name" value="Fungal_trans"/>
    <property type="match status" value="1"/>
</dbReference>
<dbReference type="PANTHER" id="PTHR31001">
    <property type="entry name" value="UNCHARACTERIZED TRANSCRIPTIONAL REGULATORY PROTEIN"/>
    <property type="match status" value="1"/>
</dbReference>
<dbReference type="InterPro" id="IPR050613">
    <property type="entry name" value="Sec_Metabolite_Reg"/>
</dbReference>
<dbReference type="Proteomes" id="UP000800092">
    <property type="component" value="Unassembled WGS sequence"/>
</dbReference>
<evidence type="ECO:0000256" key="3">
    <source>
        <dbReference type="ARBA" id="ARBA00023242"/>
    </source>
</evidence>
<dbReference type="GO" id="GO:0006351">
    <property type="term" value="P:DNA-templated transcription"/>
    <property type="evidence" value="ECO:0007669"/>
    <property type="project" value="InterPro"/>
</dbReference>
<dbReference type="AlphaFoldDB" id="A0A6A6GWV9"/>
<feature type="region of interest" description="Disordered" evidence="4">
    <location>
        <begin position="83"/>
        <end position="118"/>
    </location>
</feature>
<gene>
    <name evidence="6" type="ORF">EV356DRAFT_536526</name>
</gene>
<reference evidence="6" key="1">
    <citation type="journal article" date="2020" name="Stud. Mycol.">
        <title>101 Dothideomycetes genomes: a test case for predicting lifestyles and emergence of pathogens.</title>
        <authorList>
            <person name="Haridas S."/>
            <person name="Albert R."/>
            <person name="Binder M."/>
            <person name="Bloem J."/>
            <person name="Labutti K."/>
            <person name="Salamov A."/>
            <person name="Andreopoulos B."/>
            <person name="Baker S."/>
            <person name="Barry K."/>
            <person name="Bills G."/>
            <person name="Bluhm B."/>
            <person name="Cannon C."/>
            <person name="Castanera R."/>
            <person name="Culley D."/>
            <person name="Daum C."/>
            <person name="Ezra D."/>
            <person name="Gonzalez J."/>
            <person name="Henrissat B."/>
            <person name="Kuo A."/>
            <person name="Liang C."/>
            <person name="Lipzen A."/>
            <person name="Lutzoni F."/>
            <person name="Magnuson J."/>
            <person name="Mondo S."/>
            <person name="Nolan M."/>
            <person name="Ohm R."/>
            <person name="Pangilinan J."/>
            <person name="Park H.-J."/>
            <person name="Ramirez L."/>
            <person name="Alfaro M."/>
            <person name="Sun H."/>
            <person name="Tritt A."/>
            <person name="Yoshinaga Y."/>
            <person name="Zwiers L.-H."/>
            <person name="Turgeon B."/>
            <person name="Goodwin S."/>
            <person name="Spatafora J."/>
            <person name="Crous P."/>
            <person name="Grigoriev I."/>
        </authorList>
    </citation>
    <scope>NUCLEOTIDE SEQUENCE</scope>
    <source>
        <strain evidence="6">Tuck. ex Michener</strain>
    </source>
</reference>
<keyword evidence="7" id="KW-1185">Reference proteome</keyword>
<dbReference type="PROSITE" id="PS00463">
    <property type="entry name" value="ZN2_CY6_FUNGAL_1"/>
    <property type="match status" value="1"/>
</dbReference>
<dbReference type="SMART" id="SM00906">
    <property type="entry name" value="Fungal_trans"/>
    <property type="match status" value="1"/>
</dbReference>
<dbReference type="InterPro" id="IPR036864">
    <property type="entry name" value="Zn2-C6_fun-type_DNA-bd_sf"/>
</dbReference>
<keyword evidence="2" id="KW-0479">Metal-binding</keyword>
<evidence type="ECO:0000259" key="5">
    <source>
        <dbReference type="PROSITE" id="PS50048"/>
    </source>
</evidence>
<dbReference type="CDD" id="cd00067">
    <property type="entry name" value="GAL4"/>
    <property type="match status" value="1"/>
</dbReference>
<dbReference type="SMART" id="SM00066">
    <property type="entry name" value="GAL4"/>
    <property type="match status" value="1"/>
</dbReference>
<dbReference type="Pfam" id="PF00172">
    <property type="entry name" value="Zn_clus"/>
    <property type="match status" value="1"/>
</dbReference>
<accession>A0A6A6GWV9</accession>
<dbReference type="InterPro" id="IPR001138">
    <property type="entry name" value="Zn2Cys6_DnaBD"/>
</dbReference>
<dbReference type="PROSITE" id="PS50048">
    <property type="entry name" value="ZN2_CY6_FUNGAL_2"/>
    <property type="match status" value="1"/>
</dbReference>
<evidence type="ECO:0000313" key="7">
    <source>
        <dbReference type="Proteomes" id="UP000800092"/>
    </source>
</evidence>
<dbReference type="GO" id="GO:0003677">
    <property type="term" value="F:DNA binding"/>
    <property type="evidence" value="ECO:0007669"/>
    <property type="project" value="InterPro"/>
</dbReference>
<comment type="subcellular location">
    <subcellularLocation>
        <location evidence="1">Nucleus</location>
    </subcellularLocation>
</comment>
<sequence length="788" mass="87951">MLLNSTRKKKQQQPRQLLSCTKCRERKVKCDRTKPCSACCARGQPKECHFVVGEGGDYGPIQQSYELRKLRAENLRLKEQLRAEKSACSDDEDEPYSPVDGPFRNGGNGGSKLGNRQKKFKSQDAADSLYFGSPGLANIFANLSLSSSRSLTHTMPRPADIYTTHTAHSYPFATMWPALPQACSQALVTCLPNKTELFEYLDSFQRRAPSCSFPHVLDESTTKEVDRFLSDPRRNAELFPDMLAFIFAALALGLQLGSWDRNGGRWTRESLEVEISRGDVYIAAAMQALRMASFMSRPTLLAIQSLIIISPYLTNSGRFLDAWTLFGSTIRLAHSIGLHRNPRYLEPAPPLRECATRQTLWWWILHMDQHYSMTLGRPLGISGIGDCPPPEPLTTDPTILRFSEFVNQFTVLARQVLSSDRLSNGKIDDFTDKLQSLWDTLPEMLQFDETWLDEDKSVPEWPLNVMAGLFYSKLHNYIILLNRQRLENTQRSESPLASPTVLHGHPQYPFPSVSSSQQYAAQYYHPQQYHQAYNSAYPISRRPSQQQYPPSHSSRSNHSAATTPSSSSPQSGPAFGAPIPRGRPAVIISSIALLTAFVFYSKREPQALICWSICQGAFNASMILLLDAMEMGPTESSRNNMHKVHVCWRVFKGLEEHGVHKLAALARRKVGEGLGSVQEVWAKKRKDNAEERGMRQENESLSGTSRAGRNNVRTEQGGESAVNANGQNATVALRYGDTVMGNTGMLLLEDPGLQAFRPEGFAPLKWDMVGGDLAGMQENQGRSGVHGG</sequence>
<evidence type="ECO:0000256" key="2">
    <source>
        <dbReference type="ARBA" id="ARBA00022723"/>
    </source>
</evidence>
<dbReference type="GO" id="GO:0008270">
    <property type="term" value="F:zinc ion binding"/>
    <property type="evidence" value="ECO:0007669"/>
    <property type="project" value="InterPro"/>
</dbReference>